<dbReference type="InterPro" id="IPR000522">
    <property type="entry name" value="ABC_transptr_permease_BtuC"/>
</dbReference>
<dbReference type="GeneID" id="86880917"/>
<feature type="transmembrane region" description="Helical" evidence="8">
    <location>
        <begin position="250"/>
        <end position="280"/>
    </location>
</feature>
<reference evidence="12" key="2">
    <citation type="submission" date="2016-10" db="EMBL/GenBank/DDBJ databases">
        <authorList>
            <person name="de Groot N.N."/>
        </authorList>
    </citation>
    <scope>NUCLEOTIDE SEQUENCE [LARGE SCALE GENOMIC DNA]</scope>
    <source>
        <strain evidence="12">DSM25559</strain>
    </source>
</reference>
<dbReference type="PANTHER" id="PTHR30472:SF24">
    <property type="entry name" value="FERRIC ENTEROBACTIN TRANSPORT SYSTEM PERMEASE PROTEIN FEPG"/>
    <property type="match status" value="1"/>
</dbReference>
<keyword evidence="5 8" id="KW-0812">Transmembrane</keyword>
<dbReference type="CDD" id="cd06550">
    <property type="entry name" value="TM_ABC_iron-siderophores_like"/>
    <property type="match status" value="1"/>
</dbReference>
<evidence type="ECO:0000313" key="9">
    <source>
        <dbReference type="EMBL" id="MDX8302183.1"/>
    </source>
</evidence>
<reference evidence="13" key="1">
    <citation type="submission" date="2016-10" db="EMBL/GenBank/DDBJ databases">
        <authorList>
            <person name="Wibberg D."/>
        </authorList>
    </citation>
    <scope>NUCLEOTIDE SEQUENCE [LARGE SCALE GENOMIC DNA]</scope>
</reference>
<dbReference type="AlphaFoldDB" id="A0A1R3U3G6"/>
<evidence type="ECO:0000256" key="7">
    <source>
        <dbReference type="ARBA" id="ARBA00023136"/>
    </source>
</evidence>
<dbReference type="Proteomes" id="UP000237447">
    <property type="component" value="Unassembled WGS sequence"/>
</dbReference>
<keyword evidence="4" id="KW-1003">Cell membrane</keyword>
<dbReference type="GO" id="GO:0022857">
    <property type="term" value="F:transmembrane transporter activity"/>
    <property type="evidence" value="ECO:0007669"/>
    <property type="project" value="InterPro"/>
</dbReference>
<feature type="transmembrane region" description="Helical" evidence="8">
    <location>
        <begin position="135"/>
        <end position="157"/>
    </location>
</feature>
<feature type="transmembrane region" description="Helical" evidence="8">
    <location>
        <begin position="164"/>
        <end position="185"/>
    </location>
</feature>
<organism evidence="12 13">
    <name type="scientific">Agrobacterium rosae</name>
    <dbReference type="NCBI Taxonomy" id="1972867"/>
    <lineage>
        <taxon>Bacteria</taxon>
        <taxon>Pseudomonadati</taxon>
        <taxon>Pseudomonadota</taxon>
        <taxon>Alphaproteobacteria</taxon>
        <taxon>Hyphomicrobiales</taxon>
        <taxon>Rhizobiaceae</taxon>
        <taxon>Rhizobium/Agrobacterium group</taxon>
        <taxon>Agrobacterium</taxon>
    </lineage>
</organism>
<evidence type="ECO:0000256" key="2">
    <source>
        <dbReference type="ARBA" id="ARBA00007935"/>
    </source>
</evidence>
<evidence type="ECO:0000256" key="4">
    <source>
        <dbReference type="ARBA" id="ARBA00022475"/>
    </source>
</evidence>
<reference evidence="9 15" key="4">
    <citation type="journal article" date="2023" name="Phytobiomes J">
        <title>Deciphering the key players within the bacterial microbiota associated with aerial crown gall tumors on rhododendron: Insights into the gallobiome.</title>
        <authorList>
            <person name="Kuzmanovic N."/>
            <person name="Nesme J."/>
            <person name="Wolf J."/>
            <person name="Neumann-Schaal M."/>
            <person name="Petersen J."/>
            <person name="Fernandez-Gnecco G."/>
            <person name="Sproeer C."/>
            <person name="Bunk B."/>
            <person name="Overmann J."/>
            <person name="Sorensen S.J."/>
            <person name="Idczak E."/>
            <person name="Smalla K."/>
        </authorList>
    </citation>
    <scope>NUCLEOTIDE SEQUENCE</scope>
    <source>
        <strain evidence="9">Rho-11.1</strain>
        <strain evidence="10">Rho-14.1</strain>
        <strain evidence="15">rho-14.1</strain>
    </source>
</reference>
<evidence type="ECO:0000313" key="10">
    <source>
        <dbReference type="EMBL" id="MDX8329112.1"/>
    </source>
</evidence>
<feature type="transmembrane region" description="Helical" evidence="8">
    <location>
        <begin position="286"/>
        <end position="309"/>
    </location>
</feature>
<evidence type="ECO:0000313" key="15">
    <source>
        <dbReference type="Proteomes" id="UP001277561"/>
    </source>
</evidence>
<dbReference type="SUPFAM" id="SSF81345">
    <property type="entry name" value="ABC transporter involved in vitamin B12 uptake, BtuC"/>
    <property type="match status" value="1"/>
</dbReference>
<dbReference type="Proteomes" id="UP001277561">
    <property type="component" value="Unassembled WGS sequence"/>
</dbReference>
<gene>
    <name evidence="12" type="primary">feuC</name>
    <name evidence="11" type="ORF">CPJ18_16505</name>
    <name evidence="12" type="ORF">DSM25559_4119</name>
    <name evidence="9" type="ORF">RMR22_07990</name>
    <name evidence="10" type="ORF">RMS29_07710</name>
</gene>
<feature type="transmembrane region" description="Helical" evidence="8">
    <location>
        <begin position="31"/>
        <end position="61"/>
    </location>
</feature>
<sequence length="348" mass="35350">MKAKMIGGGYRLIQFFDVSLKLHPKRLAMTMAFLAVVIILVLVALVSGSGSAGIDALVAFITGPVSSGDLSVIGDLRLPRIIMALSCGAMLGLSGAALQSLTRNGLADPGLLGVREGAALAIVTVIIAFPQTPLVLRPFIGMAGGFAVATAVALLAGSLSRLRFVLIGIGFSWALSSAITLLLTISDIDRIQVALTWMAGSLATVTPDMVPIAVTGLCVGASLLFATALSADVAMLGDSATIGLGVRAKAFAIISLLSPVLMTATVVSCVGSIGFVGLIAPHAARMTIGGGQTALLAASMLIGAALVVLADTIGRTAFAPLQIPAGIVLALVGVPILLLLLWHRRDQL</sequence>
<evidence type="ECO:0000313" key="11">
    <source>
        <dbReference type="EMBL" id="POO50002.1"/>
    </source>
</evidence>
<comment type="subcellular location">
    <subcellularLocation>
        <location evidence="1">Cell membrane</location>
        <topology evidence="1">Multi-pass membrane protein</topology>
    </subcellularLocation>
</comment>
<evidence type="ECO:0000256" key="6">
    <source>
        <dbReference type="ARBA" id="ARBA00022989"/>
    </source>
</evidence>
<evidence type="ECO:0000256" key="8">
    <source>
        <dbReference type="SAM" id="Phobius"/>
    </source>
</evidence>
<evidence type="ECO:0000256" key="3">
    <source>
        <dbReference type="ARBA" id="ARBA00022448"/>
    </source>
</evidence>
<dbReference type="EMBL" id="FMUE01000012">
    <property type="protein sequence ID" value="SCX33175.1"/>
    <property type="molecule type" value="Genomic_DNA"/>
</dbReference>
<accession>A0A2S4E8Z0</accession>
<feature type="transmembrane region" description="Helical" evidence="8">
    <location>
        <begin position="110"/>
        <end position="129"/>
    </location>
</feature>
<feature type="transmembrane region" description="Helical" evidence="8">
    <location>
        <begin position="209"/>
        <end position="229"/>
    </location>
</feature>
<comment type="similarity">
    <text evidence="2">Belongs to the binding-protein-dependent transport system permease family. FecCD subfamily.</text>
</comment>
<evidence type="ECO:0000313" key="12">
    <source>
        <dbReference type="EMBL" id="SCX33175.1"/>
    </source>
</evidence>
<evidence type="ECO:0000256" key="5">
    <source>
        <dbReference type="ARBA" id="ARBA00022692"/>
    </source>
</evidence>
<proteinExistence type="inferred from homology"/>
<dbReference type="Pfam" id="PF01032">
    <property type="entry name" value="FecCD"/>
    <property type="match status" value="1"/>
</dbReference>
<feature type="transmembrane region" description="Helical" evidence="8">
    <location>
        <begin position="81"/>
        <end position="98"/>
    </location>
</feature>
<accession>A0A1R3U3G6</accession>
<evidence type="ECO:0000313" key="13">
    <source>
        <dbReference type="Proteomes" id="UP000187891"/>
    </source>
</evidence>
<dbReference type="STRING" id="1907666.DSM25559_4119"/>
<feature type="transmembrane region" description="Helical" evidence="8">
    <location>
        <begin position="321"/>
        <end position="342"/>
    </location>
</feature>
<dbReference type="InterPro" id="IPR037294">
    <property type="entry name" value="ABC_BtuC-like"/>
</dbReference>
<dbReference type="EMBL" id="JAVRAD010000002">
    <property type="protein sequence ID" value="MDX8329112.1"/>
    <property type="molecule type" value="Genomic_DNA"/>
</dbReference>
<dbReference type="GO" id="GO:0033214">
    <property type="term" value="P:siderophore-iron import into cell"/>
    <property type="evidence" value="ECO:0007669"/>
    <property type="project" value="TreeGrafter"/>
</dbReference>
<evidence type="ECO:0000313" key="14">
    <source>
        <dbReference type="Proteomes" id="UP000237447"/>
    </source>
</evidence>
<keyword evidence="3" id="KW-0813">Transport</keyword>
<protein>
    <submittedName>
        <fullName evidence="9">Iron ABC transporter permease</fullName>
    </submittedName>
    <submittedName>
        <fullName evidence="12">Iron-uptake system permease protein FeuC</fullName>
    </submittedName>
</protein>
<reference evidence="11 14" key="3">
    <citation type="journal article" date="2018" name="Syst. Appl. Microbiol.">
        <title>Agrobacterium rosae sp. nov., isolated from galls on different agricultural crops.</title>
        <authorList>
            <person name="Kuzmanovic N."/>
            <person name="Pulawska J."/>
            <person name="Smalla K."/>
            <person name="Nesme X."/>
        </authorList>
    </citation>
    <scope>NUCLEOTIDE SEQUENCE [LARGE SCALE GENOMIC DNA]</scope>
    <source>
        <strain evidence="11 14">NCPPB 1650</strain>
    </source>
</reference>
<dbReference type="PANTHER" id="PTHR30472">
    <property type="entry name" value="FERRIC ENTEROBACTIN TRANSPORT SYSTEM PERMEASE PROTEIN"/>
    <property type="match status" value="1"/>
</dbReference>
<dbReference type="Proteomes" id="UP000187891">
    <property type="component" value="Unassembled WGS sequence"/>
</dbReference>
<dbReference type="GO" id="GO:0005886">
    <property type="term" value="C:plasma membrane"/>
    <property type="evidence" value="ECO:0007669"/>
    <property type="project" value="UniProtKB-SubCell"/>
</dbReference>
<keyword evidence="7 8" id="KW-0472">Membrane</keyword>
<dbReference type="RefSeq" id="WP_077122184.1">
    <property type="nucleotide sequence ID" value="NZ_CP192765.1"/>
</dbReference>
<keyword evidence="6 8" id="KW-1133">Transmembrane helix</keyword>
<dbReference type="Gene3D" id="1.10.3470.10">
    <property type="entry name" value="ABC transporter involved in vitamin B12 uptake, BtuC"/>
    <property type="match status" value="1"/>
</dbReference>
<name>A0A1R3U3G6_9HYPH</name>
<dbReference type="EMBL" id="JAVRAF010000002">
    <property type="protein sequence ID" value="MDX8302183.1"/>
    <property type="molecule type" value="Genomic_DNA"/>
</dbReference>
<dbReference type="EMBL" id="NXEJ01000008">
    <property type="protein sequence ID" value="POO50002.1"/>
    <property type="molecule type" value="Genomic_DNA"/>
</dbReference>
<keyword evidence="15" id="KW-1185">Reference proteome</keyword>
<evidence type="ECO:0000256" key="1">
    <source>
        <dbReference type="ARBA" id="ARBA00004651"/>
    </source>
</evidence>